<reference evidence="2 3" key="1">
    <citation type="submission" date="2020-08" db="EMBL/GenBank/DDBJ databases">
        <title>Genomic Encyclopedia of Type Strains, Phase IV (KMG-IV): sequencing the most valuable type-strain genomes for metagenomic binning, comparative biology and taxonomic classification.</title>
        <authorList>
            <person name="Goeker M."/>
        </authorList>
    </citation>
    <scope>NUCLEOTIDE SEQUENCE [LARGE SCALE GENOMIC DNA]</scope>
    <source>
        <strain evidence="2 3">DSM 26963</strain>
    </source>
</reference>
<dbReference type="RefSeq" id="WP_183375419.1">
    <property type="nucleotide sequence ID" value="NZ_JACHHD010000008.1"/>
</dbReference>
<feature type="domain" description="Flavodoxin-like" evidence="1">
    <location>
        <begin position="5"/>
        <end position="157"/>
    </location>
</feature>
<dbReference type="GO" id="GO:0016651">
    <property type="term" value="F:oxidoreductase activity, acting on NAD(P)H"/>
    <property type="evidence" value="ECO:0007669"/>
    <property type="project" value="UniProtKB-ARBA"/>
</dbReference>
<sequence length="168" mass="19048">MKICIYYESLTGNTRQIAQAIQEACQTDAIYCGPYVPQKADLYFIGSWTNKGDCADAIQTCLKELKDAKIAYFGTCGFGGSDAYYERLFQRMHSHIDPSCQIIGHFYCPGKMPAAVKERYVSLLQAHPEDKKLQVSLQNFEDVKDRPNAQDLEEAKTWALKMIQEASR</sequence>
<dbReference type="InterPro" id="IPR054633">
    <property type="entry name" value="BilS"/>
</dbReference>
<dbReference type="Gene3D" id="3.40.50.360">
    <property type="match status" value="1"/>
</dbReference>
<dbReference type="InterPro" id="IPR029039">
    <property type="entry name" value="Flavoprotein-like_sf"/>
</dbReference>
<dbReference type="InterPro" id="IPR001226">
    <property type="entry name" value="Flavodoxin_CS"/>
</dbReference>
<proteinExistence type="predicted"/>
<dbReference type="NCBIfam" id="NF045594">
    <property type="entry name" value="flavodox_BilS"/>
    <property type="match status" value="1"/>
</dbReference>
<organism evidence="2 3">
    <name type="scientific">Faecalicoccus acidiformans</name>
    <dbReference type="NCBI Taxonomy" id="915173"/>
    <lineage>
        <taxon>Bacteria</taxon>
        <taxon>Bacillati</taxon>
        <taxon>Bacillota</taxon>
        <taxon>Erysipelotrichia</taxon>
        <taxon>Erysipelotrichales</taxon>
        <taxon>Erysipelotrichaceae</taxon>
        <taxon>Faecalicoccus</taxon>
    </lineage>
</organism>
<name>A0A7W8D0L1_9FIRM</name>
<dbReference type="EMBL" id="JACHHD010000008">
    <property type="protein sequence ID" value="MBB5184971.1"/>
    <property type="molecule type" value="Genomic_DNA"/>
</dbReference>
<protein>
    <submittedName>
        <fullName evidence="2">Flavodoxin</fullName>
    </submittedName>
</protein>
<dbReference type="AlphaFoldDB" id="A0A7W8D0L1"/>
<evidence type="ECO:0000259" key="1">
    <source>
        <dbReference type="Pfam" id="PF12641"/>
    </source>
</evidence>
<dbReference type="GO" id="GO:0009055">
    <property type="term" value="F:electron transfer activity"/>
    <property type="evidence" value="ECO:0007669"/>
    <property type="project" value="InterPro"/>
</dbReference>
<dbReference type="GO" id="GO:0010181">
    <property type="term" value="F:FMN binding"/>
    <property type="evidence" value="ECO:0007669"/>
    <property type="project" value="InterPro"/>
</dbReference>
<accession>A0A7W8D0L1</accession>
<dbReference type="Pfam" id="PF12641">
    <property type="entry name" value="Flavodoxin_3"/>
    <property type="match status" value="1"/>
</dbReference>
<evidence type="ECO:0000313" key="3">
    <source>
        <dbReference type="Proteomes" id="UP000521313"/>
    </source>
</evidence>
<dbReference type="SUPFAM" id="SSF52218">
    <property type="entry name" value="Flavoproteins"/>
    <property type="match status" value="1"/>
</dbReference>
<dbReference type="InterPro" id="IPR008254">
    <property type="entry name" value="Flavodoxin/NO_synth"/>
</dbReference>
<evidence type="ECO:0000313" key="2">
    <source>
        <dbReference type="EMBL" id="MBB5184971.1"/>
    </source>
</evidence>
<dbReference type="Proteomes" id="UP000521313">
    <property type="component" value="Unassembled WGS sequence"/>
</dbReference>
<comment type="caution">
    <text evidence="2">The sequence shown here is derived from an EMBL/GenBank/DDBJ whole genome shotgun (WGS) entry which is preliminary data.</text>
</comment>
<dbReference type="PROSITE" id="PS00201">
    <property type="entry name" value="FLAVODOXIN"/>
    <property type="match status" value="1"/>
</dbReference>
<gene>
    <name evidence="2" type="ORF">HNQ43_001018</name>
</gene>